<dbReference type="Pfam" id="PF01850">
    <property type="entry name" value="PIN"/>
    <property type="match status" value="1"/>
</dbReference>
<dbReference type="InterPro" id="IPR002716">
    <property type="entry name" value="PIN_dom"/>
</dbReference>
<protein>
    <submittedName>
        <fullName evidence="2">tRNA(fMet)-specific endonuclease VapC</fullName>
        <ecNumber evidence="2">3.1.-.-</ecNumber>
    </submittedName>
</protein>
<evidence type="ECO:0000313" key="3">
    <source>
        <dbReference type="Proteomes" id="UP000317977"/>
    </source>
</evidence>
<keyword evidence="2" id="KW-0540">Nuclease</keyword>
<dbReference type="CDD" id="cd09881">
    <property type="entry name" value="PIN_VapC4-5_FitB-like"/>
    <property type="match status" value="1"/>
</dbReference>
<dbReference type="AlphaFoldDB" id="A0A5C6EJD7"/>
<reference evidence="2 3" key="1">
    <citation type="submission" date="2019-02" db="EMBL/GenBank/DDBJ databases">
        <title>Deep-cultivation of Planctomycetes and their phenomic and genomic characterization uncovers novel biology.</title>
        <authorList>
            <person name="Wiegand S."/>
            <person name="Jogler M."/>
            <person name="Boedeker C."/>
            <person name="Pinto D."/>
            <person name="Vollmers J."/>
            <person name="Rivas-Marin E."/>
            <person name="Kohn T."/>
            <person name="Peeters S.H."/>
            <person name="Heuer A."/>
            <person name="Rast P."/>
            <person name="Oberbeckmann S."/>
            <person name="Bunk B."/>
            <person name="Jeske O."/>
            <person name="Meyerdierks A."/>
            <person name="Storesund J.E."/>
            <person name="Kallscheuer N."/>
            <person name="Luecker S."/>
            <person name="Lage O.M."/>
            <person name="Pohl T."/>
            <person name="Merkel B.J."/>
            <person name="Hornburger P."/>
            <person name="Mueller R.-W."/>
            <person name="Bruemmer F."/>
            <person name="Labrenz M."/>
            <person name="Spormann A.M."/>
            <person name="Op Den Camp H."/>
            <person name="Overmann J."/>
            <person name="Amann R."/>
            <person name="Jetten M.S.M."/>
            <person name="Mascher T."/>
            <person name="Medema M.H."/>
            <person name="Devos D.P."/>
            <person name="Kaster A.-K."/>
            <person name="Ovreas L."/>
            <person name="Rohde M."/>
            <person name="Galperin M.Y."/>
            <person name="Jogler C."/>
        </authorList>
    </citation>
    <scope>NUCLEOTIDE SEQUENCE [LARGE SCALE GENOMIC DNA]</scope>
    <source>
        <strain evidence="2 3">Poly59</strain>
    </source>
</reference>
<dbReference type="EMBL" id="SJPX01000005">
    <property type="protein sequence ID" value="TWU48207.1"/>
    <property type="molecule type" value="Genomic_DNA"/>
</dbReference>
<organism evidence="2 3">
    <name type="scientific">Rubripirellula reticaptiva</name>
    <dbReference type="NCBI Taxonomy" id="2528013"/>
    <lineage>
        <taxon>Bacteria</taxon>
        <taxon>Pseudomonadati</taxon>
        <taxon>Planctomycetota</taxon>
        <taxon>Planctomycetia</taxon>
        <taxon>Pirellulales</taxon>
        <taxon>Pirellulaceae</taxon>
        <taxon>Rubripirellula</taxon>
    </lineage>
</organism>
<dbReference type="Proteomes" id="UP000317977">
    <property type="component" value="Unassembled WGS sequence"/>
</dbReference>
<dbReference type="GO" id="GO:0016787">
    <property type="term" value="F:hydrolase activity"/>
    <property type="evidence" value="ECO:0007669"/>
    <property type="project" value="UniProtKB-KW"/>
</dbReference>
<evidence type="ECO:0000259" key="1">
    <source>
        <dbReference type="Pfam" id="PF01850"/>
    </source>
</evidence>
<name>A0A5C6EJD7_9BACT</name>
<dbReference type="RefSeq" id="WP_186776480.1">
    <property type="nucleotide sequence ID" value="NZ_SJPX01000005.1"/>
</dbReference>
<sequence length="91" mass="10164">MPFLLDTNAWIGLLKNPSSSVKTRIQTLSPSEVVTCSIVHAELRYGAGKYGNVQRRVLLIEQFLAPFRSVAFDDDVVIEYARLRHSLDGDG</sequence>
<dbReference type="InterPro" id="IPR029060">
    <property type="entry name" value="PIN-like_dom_sf"/>
</dbReference>
<dbReference type="Gene3D" id="3.40.50.1010">
    <property type="entry name" value="5'-nuclease"/>
    <property type="match status" value="1"/>
</dbReference>
<dbReference type="GO" id="GO:0004519">
    <property type="term" value="F:endonuclease activity"/>
    <property type="evidence" value="ECO:0007669"/>
    <property type="project" value="UniProtKB-KW"/>
</dbReference>
<proteinExistence type="predicted"/>
<gene>
    <name evidence="2" type="primary">vapC_1</name>
    <name evidence="2" type="ORF">Poly59_50530</name>
</gene>
<keyword evidence="2" id="KW-0378">Hydrolase</keyword>
<comment type="caution">
    <text evidence="2">The sequence shown here is derived from an EMBL/GenBank/DDBJ whole genome shotgun (WGS) entry which is preliminary data.</text>
</comment>
<keyword evidence="2" id="KW-0255">Endonuclease</keyword>
<feature type="domain" description="PIN" evidence="1">
    <location>
        <begin position="4"/>
        <end position="87"/>
    </location>
</feature>
<keyword evidence="3" id="KW-1185">Reference proteome</keyword>
<accession>A0A5C6EJD7</accession>
<evidence type="ECO:0000313" key="2">
    <source>
        <dbReference type="EMBL" id="TWU48207.1"/>
    </source>
</evidence>
<dbReference type="SUPFAM" id="SSF88723">
    <property type="entry name" value="PIN domain-like"/>
    <property type="match status" value="1"/>
</dbReference>
<dbReference type="EC" id="3.1.-.-" evidence="2"/>